<dbReference type="STRING" id="1266660.A0A1G4JMT0"/>
<dbReference type="Proteomes" id="UP000190274">
    <property type="component" value="Chromosome F"/>
</dbReference>
<name>A0A1G4JMT0_9SACH</name>
<dbReference type="GO" id="GO:0030150">
    <property type="term" value="P:protein import into mitochondrial matrix"/>
    <property type="evidence" value="ECO:0007669"/>
    <property type="project" value="EnsemblFungi"/>
</dbReference>
<dbReference type="EMBL" id="LT598458">
    <property type="protein sequence ID" value="SCU91728.1"/>
    <property type="molecule type" value="Genomic_DNA"/>
</dbReference>
<keyword evidence="2" id="KW-1185">Reference proteome</keyword>
<dbReference type="GO" id="GO:0045040">
    <property type="term" value="P:protein insertion into mitochondrial outer membrane"/>
    <property type="evidence" value="ECO:0007669"/>
    <property type="project" value="EnsemblFungi"/>
</dbReference>
<dbReference type="OrthoDB" id="198787at2759"/>
<dbReference type="InterPro" id="IPR021211">
    <property type="entry name" value="SAM35"/>
</dbReference>
<reference evidence="1 2" key="1">
    <citation type="submission" date="2016-03" db="EMBL/GenBank/DDBJ databases">
        <authorList>
            <person name="Devillers H."/>
        </authorList>
    </citation>
    <scope>NUCLEOTIDE SEQUENCE [LARGE SCALE GENOMIC DNA]</scope>
    <source>
        <strain evidence="1">CBS 10888</strain>
    </source>
</reference>
<organism evidence="1 2">
    <name type="scientific">Lachancea dasiensis</name>
    <dbReference type="NCBI Taxonomy" id="1072105"/>
    <lineage>
        <taxon>Eukaryota</taxon>
        <taxon>Fungi</taxon>
        <taxon>Dikarya</taxon>
        <taxon>Ascomycota</taxon>
        <taxon>Saccharomycotina</taxon>
        <taxon>Saccharomycetes</taxon>
        <taxon>Saccharomycetales</taxon>
        <taxon>Saccharomycetaceae</taxon>
        <taxon>Lachancea</taxon>
    </lineage>
</organism>
<dbReference type="Pfam" id="PF10806">
    <property type="entry name" value="SAM35"/>
    <property type="match status" value="1"/>
</dbReference>
<evidence type="ECO:0000313" key="1">
    <source>
        <dbReference type="EMBL" id="SCU91728.1"/>
    </source>
</evidence>
<dbReference type="AlphaFoldDB" id="A0A1G4JMT0"/>
<gene>
    <name evidence="1" type="ORF">LADA_0F11672G</name>
</gene>
<evidence type="ECO:0000313" key="2">
    <source>
        <dbReference type="Proteomes" id="UP000190274"/>
    </source>
</evidence>
<sequence>MRSILQVPGPVKSLFDKLPLQQYDPVDKRDDALEYELRSRTYDFQGPQAAQKSANDTFQLGVYQVRYDSISNCYLASDPWCLFTQLSLCKKNDLKLNTKGNNMSDQKTSSGSYLPHSVFEVSPLASNDGFLPILIEGHTTRNVRSSSSIYQILNSRLSTSEELMYVLLLDSIVYDCYMTKVLYELKVSQFLSLYAGHCSKAVDPFVYHTLCEELSKRNGFALRHRENATVPARYLDISQRSSNFQLIVGRRQENCQQTLIQFQDLLGKFKFFRDASDPSYLDLKLASYVHCLLHLPEPASLAQFLHEQCPILVDHSRRTISRYK</sequence>
<protein>
    <submittedName>
        <fullName evidence="1">LADA_0F11672g1_1</fullName>
    </submittedName>
</protein>
<dbReference type="GO" id="GO:0070096">
    <property type="term" value="P:mitochondrial outer membrane translocase complex assembly"/>
    <property type="evidence" value="ECO:0007669"/>
    <property type="project" value="EnsemblFungi"/>
</dbReference>
<dbReference type="GO" id="GO:0001401">
    <property type="term" value="C:SAM complex"/>
    <property type="evidence" value="ECO:0007669"/>
    <property type="project" value="EnsemblFungi"/>
</dbReference>
<accession>A0A1G4JMT0</accession>
<proteinExistence type="predicted"/>